<dbReference type="InterPro" id="IPR039425">
    <property type="entry name" value="RNA_pol_sigma-70-like"/>
</dbReference>
<evidence type="ECO:0000256" key="4">
    <source>
        <dbReference type="ARBA" id="ARBA00023163"/>
    </source>
</evidence>
<proteinExistence type="predicted"/>
<dbReference type="NCBIfam" id="TIGR02937">
    <property type="entry name" value="sigma70-ECF"/>
    <property type="match status" value="1"/>
</dbReference>
<evidence type="ECO:0000256" key="2">
    <source>
        <dbReference type="ARBA" id="ARBA00023082"/>
    </source>
</evidence>
<protein>
    <submittedName>
        <fullName evidence="7">Sigma-70 family RNA polymerase sigma factor</fullName>
    </submittedName>
</protein>
<sequence>MLLKPAQRQQGRGSGTHALPAGESDTCLLAAVRGGDSGSFEELFRRYQGVATHVARTESDNPTDADDVVSEAFASILKSLLEGRGPVDSFRAYLLTTVRRMSHRRNLQSRRASATVDGVVSQVVVLNDDPVVKDFENTILLLAFRSLPSRWQTVLWQVDVEGMKPAAAARAMELTPNAVSSLLIRAREGLRQAYLQKHVQESATDPCMDFSRYLGQYARNAVRRAAQEKVRRHLDNCLRCTRVLAELVEVQSRMKQGGSGAG</sequence>
<feature type="region of interest" description="Disordered" evidence="5">
    <location>
        <begin position="1"/>
        <end position="20"/>
    </location>
</feature>
<keyword evidence="1" id="KW-0805">Transcription regulation</keyword>
<dbReference type="PANTHER" id="PTHR43133">
    <property type="entry name" value="RNA POLYMERASE ECF-TYPE SIGMA FACTO"/>
    <property type="match status" value="1"/>
</dbReference>
<reference evidence="7 8" key="1">
    <citation type="submission" date="2021-06" db="EMBL/GenBank/DDBJ databases">
        <authorList>
            <person name="Jeong J.W."/>
        </authorList>
    </citation>
    <scope>NUCLEOTIDE SEQUENCE [LARGE SCALE GENOMIC DNA]</scope>
    <source>
        <strain evidence="7 8">MMS21-TAE1-1</strain>
    </source>
</reference>
<keyword evidence="8" id="KW-1185">Reference proteome</keyword>
<keyword evidence="4" id="KW-0804">Transcription</keyword>
<name>A0ABS6I2K1_9MICC</name>
<organism evidence="7 8">
    <name type="scientific">Paenarthrobacter aromaticivorans</name>
    <dbReference type="NCBI Taxonomy" id="2849150"/>
    <lineage>
        <taxon>Bacteria</taxon>
        <taxon>Bacillati</taxon>
        <taxon>Actinomycetota</taxon>
        <taxon>Actinomycetes</taxon>
        <taxon>Micrococcales</taxon>
        <taxon>Micrococcaceae</taxon>
        <taxon>Paenarthrobacter</taxon>
    </lineage>
</organism>
<evidence type="ECO:0000256" key="1">
    <source>
        <dbReference type="ARBA" id="ARBA00023015"/>
    </source>
</evidence>
<gene>
    <name evidence="7" type="ORF">KSW38_06655</name>
</gene>
<dbReference type="InterPro" id="IPR014284">
    <property type="entry name" value="RNA_pol_sigma-70_dom"/>
</dbReference>
<evidence type="ECO:0000259" key="6">
    <source>
        <dbReference type="Pfam" id="PF04542"/>
    </source>
</evidence>
<accession>A0ABS6I2K1</accession>
<comment type="caution">
    <text evidence="7">The sequence shown here is derived from an EMBL/GenBank/DDBJ whole genome shotgun (WGS) entry which is preliminary data.</text>
</comment>
<feature type="domain" description="RNA polymerase sigma-70 region 2" evidence="6">
    <location>
        <begin position="43"/>
        <end position="104"/>
    </location>
</feature>
<dbReference type="Proteomes" id="UP000824166">
    <property type="component" value="Unassembled WGS sequence"/>
</dbReference>
<evidence type="ECO:0000313" key="8">
    <source>
        <dbReference type="Proteomes" id="UP000824166"/>
    </source>
</evidence>
<evidence type="ECO:0000313" key="7">
    <source>
        <dbReference type="EMBL" id="MBU8865968.1"/>
    </source>
</evidence>
<dbReference type="PANTHER" id="PTHR43133:SF8">
    <property type="entry name" value="RNA POLYMERASE SIGMA FACTOR HI_1459-RELATED"/>
    <property type="match status" value="1"/>
</dbReference>
<dbReference type="EMBL" id="JAHOPC010000002">
    <property type="protein sequence ID" value="MBU8865968.1"/>
    <property type="molecule type" value="Genomic_DNA"/>
</dbReference>
<keyword evidence="3" id="KW-0238">DNA-binding</keyword>
<dbReference type="RefSeq" id="WP_216923790.1">
    <property type="nucleotide sequence ID" value="NZ_JAHOPC010000002.1"/>
</dbReference>
<dbReference type="Pfam" id="PF04542">
    <property type="entry name" value="Sigma70_r2"/>
    <property type="match status" value="1"/>
</dbReference>
<keyword evidence="2" id="KW-0731">Sigma factor</keyword>
<dbReference type="InterPro" id="IPR007627">
    <property type="entry name" value="RNA_pol_sigma70_r2"/>
</dbReference>
<evidence type="ECO:0000256" key="5">
    <source>
        <dbReference type="SAM" id="MobiDB-lite"/>
    </source>
</evidence>
<evidence type="ECO:0000256" key="3">
    <source>
        <dbReference type="ARBA" id="ARBA00023125"/>
    </source>
</evidence>